<dbReference type="Pfam" id="PF00583">
    <property type="entry name" value="Acetyltransf_1"/>
    <property type="match status" value="1"/>
</dbReference>
<gene>
    <name evidence="4" type="ORF">FLP23_08290</name>
</gene>
<dbReference type="Proteomes" id="UP000322159">
    <property type="component" value="Chromosome"/>
</dbReference>
<dbReference type="CDD" id="cd04301">
    <property type="entry name" value="NAT_SF"/>
    <property type="match status" value="1"/>
</dbReference>
<dbReference type="AlphaFoldDB" id="A0A5C1Y7Z9"/>
<dbReference type="OrthoDB" id="1821130at2"/>
<dbReference type="NCBIfam" id="NF002959">
    <property type="entry name" value="PRK03624.1"/>
    <property type="match status" value="1"/>
</dbReference>
<dbReference type="SUPFAM" id="SSF55729">
    <property type="entry name" value="Acyl-CoA N-acyltransferases (Nat)"/>
    <property type="match status" value="1"/>
</dbReference>
<dbReference type="PROSITE" id="PS51186">
    <property type="entry name" value="GNAT"/>
    <property type="match status" value="1"/>
</dbReference>
<dbReference type="InterPro" id="IPR016181">
    <property type="entry name" value="Acyl_CoA_acyltransferase"/>
</dbReference>
<name>A0A5C1Y7Z9_9MICO</name>
<reference evidence="4 5" key="1">
    <citation type="submission" date="2019-09" db="EMBL/GenBank/DDBJ databases">
        <title>Genome sequencing of strain KACC 19322.</title>
        <authorList>
            <person name="Heo J."/>
            <person name="Kim S.-J."/>
            <person name="Kim J.-S."/>
            <person name="Hong S.-B."/>
            <person name="Kwon S.-W."/>
        </authorList>
    </citation>
    <scope>NUCLEOTIDE SEQUENCE [LARGE SCALE GENOMIC DNA]</scope>
    <source>
        <strain evidence="4 5">KACC 19322</strain>
    </source>
</reference>
<dbReference type="InterPro" id="IPR000182">
    <property type="entry name" value="GNAT_dom"/>
</dbReference>
<keyword evidence="2 4" id="KW-0012">Acyltransferase</keyword>
<dbReference type="Gene3D" id="3.40.630.30">
    <property type="match status" value="1"/>
</dbReference>
<accession>A0A5C1Y7Z9</accession>
<evidence type="ECO:0000256" key="1">
    <source>
        <dbReference type="ARBA" id="ARBA00022679"/>
    </source>
</evidence>
<evidence type="ECO:0000256" key="2">
    <source>
        <dbReference type="ARBA" id="ARBA00023315"/>
    </source>
</evidence>
<dbReference type="KEGG" id="lyk:FLP23_08290"/>
<protein>
    <submittedName>
        <fullName evidence="4">GNAT family acetyltransferase</fullName>
        <ecNumber evidence="4">2.3.1.-</ecNumber>
    </submittedName>
</protein>
<dbReference type="EMBL" id="CP043504">
    <property type="protein sequence ID" value="QEO10001.1"/>
    <property type="molecule type" value="Genomic_DNA"/>
</dbReference>
<dbReference type="PANTHER" id="PTHR43877:SF2">
    <property type="entry name" value="AMINOALKYLPHOSPHONATE N-ACETYLTRANSFERASE-RELATED"/>
    <property type="match status" value="1"/>
</dbReference>
<keyword evidence="1 4" id="KW-0808">Transferase</keyword>
<feature type="domain" description="N-acetyltransferase" evidence="3">
    <location>
        <begin position="1"/>
        <end position="143"/>
    </location>
</feature>
<dbReference type="GO" id="GO:0016747">
    <property type="term" value="F:acyltransferase activity, transferring groups other than amino-acyl groups"/>
    <property type="evidence" value="ECO:0007669"/>
    <property type="project" value="InterPro"/>
</dbReference>
<keyword evidence="5" id="KW-1185">Reference proteome</keyword>
<evidence type="ECO:0000313" key="4">
    <source>
        <dbReference type="EMBL" id="QEO10001.1"/>
    </source>
</evidence>
<organism evidence="4 5">
    <name type="scientific">Protaetiibacter larvae</name>
    <dbReference type="NCBI Taxonomy" id="2592654"/>
    <lineage>
        <taxon>Bacteria</taxon>
        <taxon>Bacillati</taxon>
        <taxon>Actinomycetota</taxon>
        <taxon>Actinomycetes</taxon>
        <taxon>Micrococcales</taxon>
        <taxon>Microbacteriaceae</taxon>
        <taxon>Protaetiibacter</taxon>
    </lineage>
</organism>
<evidence type="ECO:0000259" key="3">
    <source>
        <dbReference type="PROSITE" id="PS51186"/>
    </source>
</evidence>
<proteinExistence type="predicted"/>
<dbReference type="InterPro" id="IPR050832">
    <property type="entry name" value="Bact_Acetyltransf"/>
</dbReference>
<evidence type="ECO:0000313" key="5">
    <source>
        <dbReference type="Proteomes" id="UP000322159"/>
    </source>
</evidence>
<dbReference type="EC" id="2.3.1.-" evidence="4"/>
<dbReference type="PANTHER" id="PTHR43877">
    <property type="entry name" value="AMINOALKYLPHOSPHONATE N-ACETYLTRANSFERASE-RELATED-RELATED"/>
    <property type="match status" value="1"/>
</dbReference>
<sequence>MQIRPFADGDTEAVVALWRASGITRPWNDPYRDIARKQAVQPELFLVAEETDVVVGTAMAGYDGHRGWLSYLAVAPERQRSGIGRALVREVEERLRALGCPKLNLQVRGGDEGLISFYRALGFAPDDVVSLGHRLIPDGTPGA</sequence>
<dbReference type="RefSeq" id="WP_149325419.1">
    <property type="nucleotide sequence ID" value="NZ_CP043504.1"/>
</dbReference>